<name>A0A382UC93_9ZZZZ</name>
<sequence length="70" mass="7967">MLCQRLVLFPDARRDDIHYQLGVLFWKKENRLSAAVHHKEKYHMSIQVISSASNTVTKTLGAVDNIVEGS</sequence>
<reference evidence="1" key="1">
    <citation type="submission" date="2018-05" db="EMBL/GenBank/DDBJ databases">
        <authorList>
            <person name="Lanie J.A."/>
            <person name="Ng W.-L."/>
            <person name="Kazmierczak K.M."/>
            <person name="Andrzejewski T.M."/>
            <person name="Davidsen T.M."/>
            <person name="Wayne K.J."/>
            <person name="Tettelin H."/>
            <person name="Glass J.I."/>
            <person name="Rusch D."/>
            <person name="Podicherti R."/>
            <person name="Tsui H.-C.T."/>
            <person name="Winkler M.E."/>
        </authorList>
    </citation>
    <scope>NUCLEOTIDE SEQUENCE</scope>
</reference>
<dbReference type="EMBL" id="UINC01143147">
    <property type="protein sequence ID" value="SVD31899.1"/>
    <property type="molecule type" value="Genomic_DNA"/>
</dbReference>
<evidence type="ECO:0000313" key="1">
    <source>
        <dbReference type="EMBL" id="SVD31899.1"/>
    </source>
</evidence>
<feature type="non-terminal residue" evidence="1">
    <location>
        <position position="70"/>
    </location>
</feature>
<protein>
    <submittedName>
        <fullName evidence="1">Uncharacterized protein</fullName>
    </submittedName>
</protein>
<accession>A0A382UC93</accession>
<gene>
    <name evidence="1" type="ORF">METZ01_LOCUS384753</name>
</gene>
<dbReference type="AlphaFoldDB" id="A0A382UC93"/>
<organism evidence="1">
    <name type="scientific">marine metagenome</name>
    <dbReference type="NCBI Taxonomy" id="408172"/>
    <lineage>
        <taxon>unclassified sequences</taxon>
        <taxon>metagenomes</taxon>
        <taxon>ecological metagenomes</taxon>
    </lineage>
</organism>
<proteinExistence type="predicted"/>